<dbReference type="HOGENOM" id="CLU_1085955_0_0_1"/>
<reference evidence="2 3" key="1">
    <citation type="journal article" date="2004" name="Nature">
        <title>Genome evolution in yeasts.</title>
        <authorList>
            <consortium name="Genolevures"/>
            <person name="Dujon B."/>
            <person name="Sherman D."/>
            <person name="Fischer G."/>
            <person name="Durrens P."/>
            <person name="Casaregola S."/>
            <person name="Lafontaine I."/>
            <person name="de Montigny J."/>
            <person name="Marck C."/>
            <person name="Neuveglise C."/>
            <person name="Talla E."/>
            <person name="Goffard N."/>
            <person name="Frangeul L."/>
            <person name="Aigle M."/>
            <person name="Anthouard V."/>
            <person name="Babour A."/>
            <person name="Barbe V."/>
            <person name="Barnay S."/>
            <person name="Blanchin S."/>
            <person name="Beckerich J.M."/>
            <person name="Beyne E."/>
            <person name="Bleykasten C."/>
            <person name="Boisrame A."/>
            <person name="Boyer J."/>
            <person name="Cattolico L."/>
            <person name="Confanioleri F."/>
            <person name="de Daruvar A."/>
            <person name="Despons L."/>
            <person name="Fabre E."/>
            <person name="Fairhead C."/>
            <person name="Ferry-Dumazet H."/>
            <person name="Groppi A."/>
            <person name="Hantraye F."/>
            <person name="Hennequin C."/>
            <person name="Jauniaux N."/>
            <person name="Joyet P."/>
            <person name="Kachouri R."/>
            <person name="Kerrest A."/>
            <person name="Koszul R."/>
            <person name="Lemaire M."/>
            <person name="Lesur I."/>
            <person name="Ma L."/>
            <person name="Muller H."/>
            <person name="Nicaud J.M."/>
            <person name="Nikolski M."/>
            <person name="Oztas S."/>
            <person name="Ozier-Kalogeropoulos O."/>
            <person name="Pellenz S."/>
            <person name="Potier S."/>
            <person name="Richard G.F."/>
            <person name="Straub M.L."/>
            <person name="Suleau A."/>
            <person name="Swennene D."/>
            <person name="Tekaia F."/>
            <person name="Wesolowski-Louvel M."/>
            <person name="Westhof E."/>
            <person name="Wirth B."/>
            <person name="Zeniou-Meyer M."/>
            <person name="Zivanovic I."/>
            <person name="Bolotin-Fukuhara M."/>
            <person name="Thierry A."/>
            <person name="Bouchier C."/>
            <person name="Caudron B."/>
            <person name="Scarpelli C."/>
            <person name="Gaillardin C."/>
            <person name="Weissenbach J."/>
            <person name="Wincker P."/>
            <person name="Souciet J.L."/>
        </authorList>
    </citation>
    <scope>NUCLEOTIDE SEQUENCE [LARGE SCALE GENOMIC DNA]</scope>
    <source>
        <strain evidence="3">ATCC 36239 / CBS 767 / BCRC 21394 / JCM 1990 / NBRC 0083 / IGC 2968</strain>
    </source>
</reference>
<dbReference type="KEGG" id="dha:DEHA2G06336g"/>
<organism evidence="2 3">
    <name type="scientific">Debaryomyces hansenii (strain ATCC 36239 / CBS 767 / BCRC 21394 / JCM 1990 / NBRC 0083 / IGC 2968)</name>
    <name type="common">Yeast</name>
    <name type="synonym">Torulaspora hansenii</name>
    <dbReference type="NCBI Taxonomy" id="284592"/>
    <lineage>
        <taxon>Eukaryota</taxon>
        <taxon>Fungi</taxon>
        <taxon>Dikarya</taxon>
        <taxon>Ascomycota</taxon>
        <taxon>Saccharomycotina</taxon>
        <taxon>Pichiomycetes</taxon>
        <taxon>Debaryomycetaceae</taxon>
        <taxon>Debaryomyces</taxon>
    </lineage>
</organism>
<sequence length="256" mass="28509">MSANIDTLSTIEHSGDSKAENPISPCSQKQFLSHFRSYSLVNSTRDIIFMIPLARQCATNIAPTYQVIRNTNPIKVVMDKGDPIADGALNRLDSVAPSLRKYDYDLWTPLTRPVSGTLESSRRMFSNGNETIKATIIEPSAKTVHDLRDRFHYVVYDNNGKGIITSTADPLVAPFNDYLENLVAKRYPVSKPDSKNHSSELSRTVRLIVEAVRGVNGATENPSQKSTREEEGGEIIDHYKAVEKDTAHEESVELTQ</sequence>
<evidence type="ECO:0000313" key="2">
    <source>
        <dbReference type="EMBL" id="CAG90284.2"/>
    </source>
</evidence>
<proteinExistence type="predicted"/>
<dbReference type="Proteomes" id="UP000000599">
    <property type="component" value="Chromosome G"/>
</dbReference>
<name>Q6BIZ8_DEBHA</name>
<dbReference type="GeneID" id="2904702"/>
<feature type="compositionally biased region" description="Polar residues" evidence="1">
    <location>
        <begin position="1"/>
        <end position="12"/>
    </location>
</feature>
<evidence type="ECO:0000256" key="1">
    <source>
        <dbReference type="SAM" id="MobiDB-lite"/>
    </source>
</evidence>
<dbReference type="VEuPathDB" id="FungiDB:DEHA2G06336g"/>
<dbReference type="FunCoup" id="Q6BIZ8">
    <property type="interactions" value="114"/>
</dbReference>
<keyword evidence="3" id="KW-1185">Reference proteome</keyword>
<dbReference type="EMBL" id="CR382139">
    <property type="protein sequence ID" value="CAG90284.2"/>
    <property type="molecule type" value="Genomic_DNA"/>
</dbReference>
<evidence type="ECO:0000313" key="3">
    <source>
        <dbReference type="Proteomes" id="UP000000599"/>
    </source>
</evidence>
<gene>
    <name evidence="2" type="ordered locus">DEHA2G06336g</name>
</gene>
<dbReference type="AlphaFoldDB" id="Q6BIZ8"/>
<feature type="region of interest" description="Disordered" evidence="1">
    <location>
        <begin position="213"/>
        <end position="256"/>
    </location>
</feature>
<dbReference type="eggNOG" id="ENOG502RY6S">
    <property type="taxonomic scope" value="Eukaryota"/>
</dbReference>
<dbReference type="InParanoid" id="Q6BIZ8"/>
<dbReference type="OrthoDB" id="376826at2759"/>
<protein>
    <submittedName>
        <fullName evidence="2">DEHA2G06336p</fullName>
    </submittedName>
</protein>
<feature type="compositionally biased region" description="Basic and acidic residues" evidence="1">
    <location>
        <begin position="226"/>
        <end position="256"/>
    </location>
</feature>
<dbReference type="Pfam" id="PF17316">
    <property type="entry name" value="Perilipin_2"/>
    <property type="match status" value="1"/>
</dbReference>
<feature type="region of interest" description="Disordered" evidence="1">
    <location>
        <begin position="1"/>
        <end position="23"/>
    </location>
</feature>
<dbReference type="RefSeq" id="XP_461823.2">
    <property type="nucleotide sequence ID" value="XM_461823.1"/>
</dbReference>
<dbReference type="OMA" id="HIETYPI"/>
<accession>Q6BIZ8</accession>